<evidence type="ECO:0000313" key="4">
    <source>
        <dbReference type="Proteomes" id="UP001597544"/>
    </source>
</evidence>
<feature type="transmembrane region" description="Helical" evidence="1">
    <location>
        <begin position="535"/>
        <end position="557"/>
    </location>
</feature>
<evidence type="ECO:0000313" key="3">
    <source>
        <dbReference type="EMBL" id="MFD2516015.1"/>
    </source>
</evidence>
<gene>
    <name evidence="3" type="ORF">ACFSRY_19235</name>
</gene>
<keyword evidence="1" id="KW-0812">Transmembrane</keyword>
<evidence type="ECO:0000259" key="2">
    <source>
        <dbReference type="Pfam" id="PF01433"/>
    </source>
</evidence>
<feature type="transmembrane region" description="Helical" evidence="1">
    <location>
        <begin position="105"/>
        <end position="129"/>
    </location>
</feature>
<keyword evidence="4" id="KW-1185">Reference proteome</keyword>
<dbReference type="Pfam" id="PF01433">
    <property type="entry name" value="Peptidase_M1"/>
    <property type="match status" value="1"/>
</dbReference>
<feature type="transmembrane region" description="Helical" evidence="1">
    <location>
        <begin position="464"/>
        <end position="481"/>
    </location>
</feature>
<comment type="caution">
    <text evidence="3">The sequence shown here is derived from an EMBL/GenBank/DDBJ whole genome shotgun (WGS) entry which is preliminary data.</text>
</comment>
<dbReference type="Gene3D" id="1.10.390.10">
    <property type="entry name" value="Neutral Protease Domain 2"/>
    <property type="match status" value="1"/>
</dbReference>
<dbReference type="InterPro" id="IPR014782">
    <property type="entry name" value="Peptidase_M1_dom"/>
</dbReference>
<name>A0ABW5IRI9_9BACT</name>
<dbReference type="InterPro" id="IPR027268">
    <property type="entry name" value="Peptidase_M4/M1_CTD_sf"/>
</dbReference>
<feature type="transmembrane region" description="Helical" evidence="1">
    <location>
        <begin position="375"/>
        <end position="394"/>
    </location>
</feature>
<organism evidence="3 4">
    <name type="scientific">Pontibacter locisalis</name>
    <dbReference type="NCBI Taxonomy" id="1719035"/>
    <lineage>
        <taxon>Bacteria</taxon>
        <taxon>Pseudomonadati</taxon>
        <taxon>Bacteroidota</taxon>
        <taxon>Cytophagia</taxon>
        <taxon>Cytophagales</taxon>
        <taxon>Hymenobacteraceae</taxon>
        <taxon>Pontibacter</taxon>
    </lineage>
</organism>
<dbReference type="SUPFAM" id="SSF55486">
    <property type="entry name" value="Metalloproteases ('zincins'), catalytic domain"/>
    <property type="match status" value="1"/>
</dbReference>
<feature type="transmembrane region" description="Helical" evidence="1">
    <location>
        <begin position="488"/>
        <end position="515"/>
    </location>
</feature>
<feature type="transmembrane region" description="Helical" evidence="1">
    <location>
        <begin position="149"/>
        <end position="170"/>
    </location>
</feature>
<feature type="transmembrane region" description="Helical" evidence="1">
    <location>
        <begin position="243"/>
        <end position="260"/>
    </location>
</feature>
<accession>A0ABW5IRI9</accession>
<feature type="transmembrane region" description="Helical" evidence="1">
    <location>
        <begin position="21"/>
        <end position="45"/>
    </location>
</feature>
<dbReference type="RefSeq" id="WP_377511985.1">
    <property type="nucleotide sequence ID" value="NZ_JBHULU010000037.1"/>
</dbReference>
<feature type="domain" description="Peptidase M1 membrane alanine aminopeptidase" evidence="2">
    <location>
        <begin position="883"/>
        <end position="1073"/>
    </location>
</feature>
<reference evidence="4" key="1">
    <citation type="journal article" date="2019" name="Int. J. Syst. Evol. Microbiol.">
        <title>The Global Catalogue of Microorganisms (GCM) 10K type strain sequencing project: providing services to taxonomists for standard genome sequencing and annotation.</title>
        <authorList>
            <consortium name="The Broad Institute Genomics Platform"/>
            <consortium name="The Broad Institute Genome Sequencing Center for Infectious Disease"/>
            <person name="Wu L."/>
            <person name="Ma J."/>
        </authorList>
    </citation>
    <scope>NUCLEOTIDE SEQUENCE [LARGE SCALE GENOMIC DNA]</scope>
    <source>
        <strain evidence="4">KCTC 42498</strain>
    </source>
</reference>
<proteinExistence type="predicted"/>
<feature type="transmembrane region" description="Helical" evidence="1">
    <location>
        <begin position="420"/>
        <end position="444"/>
    </location>
</feature>
<keyword evidence="1" id="KW-0472">Membrane</keyword>
<keyword evidence="3" id="KW-0645">Protease</keyword>
<keyword evidence="3" id="KW-0378">Hydrolase</keyword>
<evidence type="ECO:0000256" key="1">
    <source>
        <dbReference type="SAM" id="Phobius"/>
    </source>
</evidence>
<keyword evidence="1" id="KW-1133">Transmembrane helix</keyword>
<feature type="transmembrane region" description="Helical" evidence="1">
    <location>
        <begin position="177"/>
        <end position="198"/>
    </location>
</feature>
<sequence>MKFWKVFRFEFDYQVRRPWPWLFVVVLVIFSFLMTRDASLSMMLYTDIFINAPFSIVKTTVFGSLIWLVMAAAIAGDAGARDVATRMYTITYTSPVSKGDYLGGRFLAALVLNAIILLAVQVGILLGVYLPGVAPELIGPFRPGAFLTAYSIIALPNAFTATAIQFGLAARSGRAMGGYAGSFLLIFMGFFLAAMVLYHRSIGALLDPIGVRFIIEDVAHLWTTIEQNRRLLALEGIVLHNRLVWFGIGLLALAITYLSFRFTHRTTSTWWWRRKQKSDATPQTNGIGVTASKPITVPYISRNFGFATHVRQVLVITWASFRTLAVSWGGLVVLVVLPLLSVPVVLDQMESRGIPLVPKTIFVIQELTGSLSDELSRWVIIPFLIVFFAGELVWREREARMGEITDALPGSDWAPFLGKFLGLGLILIVFLAFQIMAGILSQVILGYDDFEIGQYLKIMFGLQLTDYLLFALLALVVHVVVDQKYIGHLVAIIAFVFIAMASLFGIEHNLLIFGASSGWSYTDMRGFGPSLEPWLWFKLYWGAWALLLAVAARLLWVRGNESNLRERLQLARGRFTGATTWTAAVGAGLVLLLGGFIFYNTNVLNDYVTASEMKERQAAYEKRYGKYADRPQPIPTAAKLYVEIYPDQRTVDIRGTYSLTNRSTEAIDSIHMALVPGVETGAIAFSRQAVQVLDDQELHHRVYKLKKPLQPGESLQLNFQVINKPNGFRENGVDASVVENGTYFTNSWLPTIGYKASRELIHASDRREYGLPARPIIASLYDPEARKKQGEGIRFEAVVGTQKNQVAVAPGALRRTWAEDGRRYFHYSTDGPIGGEWGFFSGNYAVHKEQWTDKGSGQTIDIQIFHQPAHATQLERMVQSINASLNYYTQQFGPYEYSHLSFVERPGMGTGMHADASMISYAEGFFHWQPKDDSSDPDVPFAVVAHEMAHQWNVPYANVEGAPVMSESLAWYYAMKVMEKTKGPAHFQQFMSWMHAPYRQEIRRGEPLLRGLDPYMSYRKGPFALYTLSQYVGTEKVNLALRRLVEKHEKKDAPLATTLDLYRELQAVTPDSLQYLLHDLFEVNTNWELEAEQVAAKQTAAGNWEVTLKVQARKLVFDEAGVETEAPMDDWIQVGVFSQDGSSPLYLQPHLIRSGEQTIQVTVSGKPARAGLDPNYLLIDAKPEDNVKEVKLEEAGSIAKPVNQKMNLQNKKEVL</sequence>
<feature type="transmembrane region" description="Helical" evidence="1">
    <location>
        <begin position="324"/>
        <end position="346"/>
    </location>
</feature>
<dbReference type="EMBL" id="JBHULU010000037">
    <property type="protein sequence ID" value="MFD2516015.1"/>
    <property type="molecule type" value="Genomic_DNA"/>
</dbReference>
<feature type="transmembrane region" description="Helical" evidence="1">
    <location>
        <begin position="578"/>
        <end position="599"/>
    </location>
</feature>
<keyword evidence="3" id="KW-0031">Aminopeptidase</keyword>
<protein>
    <submittedName>
        <fullName evidence="3">M1 family aminopeptidase</fullName>
    </submittedName>
</protein>
<feature type="transmembrane region" description="Helical" evidence="1">
    <location>
        <begin position="65"/>
        <end position="84"/>
    </location>
</feature>
<dbReference type="Proteomes" id="UP001597544">
    <property type="component" value="Unassembled WGS sequence"/>
</dbReference>
<dbReference type="GO" id="GO:0004177">
    <property type="term" value="F:aminopeptidase activity"/>
    <property type="evidence" value="ECO:0007669"/>
    <property type="project" value="UniProtKB-KW"/>
</dbReference>
<dbReference type="Pfam" id="PF12730">
    <property type="entry name" value="ABC2_membrane_4"/>
    <property type="match status" value="1"/>
</dbReference>